<accession>A0AA38G1H2</accession>
<keyword evidence="4" id="KW-0804">Transcription</keyword>
<proteinExistence type="inferred from homology"/>
<dbReference type="OMA" id="SYFIWTH"/>
<dbReference type="GO" id="GO:0010628">
    <property type="term" value="P:positive regulation of gene expression"/>
    <property type="evidence" value="ECO:0007669"/>
    <property type="project" value="TreeGrafter"/>
</dbReference>
<comment type="caution">
    <text evidence="7">The sequence shown here is derived from an EMBL/GenBank/DDBJ whole genome shotgun (WGS) entry which is preliminary data.</text>
</comment>
<dbReference type="EMBL" id="JAHRHJ020000005">
    <property type="protein sequence ID" value="KAH9313513.1"/>
    <property type="molecule type" value="Genomic_DNA"/>
</dbReference>
<dbReference type="GO" id="GO:0006357">
    <property type="term" value="P:regulation of transcription by RNA polymerase II"/>
    <property type="evidence" value="ECO:0007669"/>
    <property type="project" value="TreeGrafter"/>
</dbReference>
<gene>
    <name evidence="7" type="ORF">KI387_022140</name>
</gene>
<feature type="region of interest" description="Disordered" evidence="6">
    <location>
        <begin position="592"/>
        <end position="621"/>
    </location>
</feature>
<organism evidence="7 8">
    <name type="scientific">Taxus chinensis</name>
    <name type="common">Chinese yew</name>
    <name type="synonym">Taxus wallichiana var. chinensis</name>
    <dbReference type="NCBI Taxonomy" id="29808"/>
    <lineage>
        <taxon>Eukaryota</taxon>
        <taxon>Viridiplantae</taxon>
        <taxon>Streptophyta</taxon>
        <taxon>Embryophyta</taxon>
        <taxon>Tracheophyta</taxon>
        <taxon>Spermatophyta</taxon>
        <taxon>Pinopsida</taxon>
        <taxon>Pinidae</taxon>
        <taxon>Conifers II</taxon>
        <taxon>Cupressales</taxon>
        <taxon>Taxaceae</taxon>
        <taxon>Taxus</taxon>
    </lineage>
</organism>
<name>A0AA38G1H2_TAXCH</name>
<comment type="similarity">
    <text evidence="2">Belongs to the Mediator complex subunit 23 family.</text>
</comment>
<feature type="compositionally biased region" description="Low complexity" evidence="6">
    <location>
        <begin position="592"/>
        <end position="605"/>
    </location>
</feature>
<keyword evidence="8" id="KW-1185">Reference proteome</keyword>
<dbReference type="PANTHER" id="PTHR12691">
    <property type="entry name" value="MEDIATOR OF RNA POLYMERASE II TRANSCRIPTION SUBUNIT 23"/>
    <property type="match status" value="1"/>
</dbReference>
<dbReference type="Pfam" id="PF11573">
    <property type="entry name" value="Med23"/>
    <property type="match status" value="1"/>
</dbReference>
<evidence type="ECO:0000313" key="7">
    <source>
        <dbReference type="EMBL" id="KAH9313513.1"/>
    </source>
</evidence>
<dbReference type="GO" id="GO:0016592">
    <property type="term" value="C:mediator complex"/>
    <property type="evidence" value="ECO:0007669"/>
    <property type="project" value="TreeGrafter"/>
</dbReference>
<sequence length="1174" mass="129995">VVPSIAMVETYVRLLLVGPHSLLRPHFSQVLQRYHTGLSKTGPLLILLEMLNCRLIPLYRYHGKVKPLIYDVAKIVVMFKGKRGEHRLFRLAENLCINLILSLRDIILLKKDFKGPTELTETLNRIMVINLAITIKTRGIAEFERCVFIQPLLEQILATSQHIWSDKTMRHFPSLIRDALNGRTDKRGQSIQAWQQAEATVINQCRQLLSPSADPTYVVTYISHSFPQHRQYLCAGAWTIMDGHPENINTANLGRVLKELSPEEVTSNIYTMVDVLLHHIQLQVQLGYNVQDLLLKSSASLAFFMWTHELLPVDIVLLALIDRDDDPHALRLVVGLLLDRKEFQQRVEHYCTNRGQSEHWANLDLFRRDEPHQVLGNHLAGKDRYPIFFDHMVVRALPVIPLIIYRLIENDATDTAEKVLAMYSELMVYHPLRFTFVREILAYFYGLIPSKLVVRILSILDIPKIPFSEAFRQHISNSGLGPPSDYFANLLLGLVNKVIPPIRASASMGDSFGTFSRSVGNKVQAAAQSVAPNVPESQKVFYQNQDPGTYTQLLLETAVIEILSLRTPCHQIVSTLVQIVVHVQPIQDQSSQSMQSMSGGISQSSVLPTSPSAGTADSMSTNRSAASASGLNATSIGSGNNYAVQASSCLMIQACGLLLAQLPIAFHSQFYAETARIIKDCWWLTDVTKSSMELDTAFGYALWDPTWAFQDNTSTTIGNLVALVHAFFSNLPHEWLEGTHAIIKNLRPITTIAQLRLAFRIMGPLLPHLVIARPLFKKTLALLFSVLADVFGRNSQASIPVEPTEISDLIDFLHHAVMYEAQGGAQNGGGKPKPDTLSLCSKAVELLRPELQHLLRHLTTDTNSSIYAATHPKIVQRPPSPLASADASAQMSINGLSSEPFGLFRSIRQGCPLAPALYVLAAEGFGYLLAHAKNQGLVCGISLHAELTSQLLNGHFADDSFLTLIEDVFIVSLVIYVAYLAILEALGFSTSNAKGKLHVPSGLFVASLARKLGKFSYDLASQKALLMAVLHGKFKRIRWRWRWTTSRLYYDIGGNPCAMLPGCLPLPPSAPRPPLVAVDAAYPSVGRSVTLVVPLGRAIDTTIHLGSTAVGARCYIPWLASRVGAHRLNNLGGVLRLDRRLTSRVGVLPLPLLNRSFGLRRHPHPLLANSLGLA</sequence>
<dbReference type="Proteomes" id="UP000824469">
    <property type="component" value="Unassembled WGS sequence"/>
</dbReference>
<evidence type="ECO:0000256" key="2">
    <source>
        <dbReference type="ARBA" id="ARBA00010222"/>
    </source>
</evidence>
<feature type="non-terminal residue" evidence="7">
    <location>
        <position position="1174"/>
    </location>
</feature>
<keyword evidence="3" id="KW-0805">Transcription regulation</keyword>
<protein>
    <recommendedName>
        <fullName evidence="9">Mediator of RNA polymerase II transcription subunit 23</fullName>
    </recommendedName>
</protein>
<dbReference type="InterPro" id="IPR021629">
    <property type="entry name" value="Mediator_Med23"/>
</dbReference>
<evidence type="ECO:0000256" key="5">
    <source>
        <dbReference type="ARBA" id="ARBA00023242"/>
    </source>
</evidence>
<evidence type="ECO:0000256" key="1">
    <source>
        <dbReference type="ARBA" id="ARBA00004123"/>
    </source>
</evidence>
<evidence type="ECO:0000313" key="8">
    <source>
        <dbReference type="Proteomes" id="UP000824469"/>
    </source>
</evidence>
<evidence type="ECO:0000256" key="4">
    <source>
        <dbReference type="ARBA" id="ARBA00023163"/>
    </source>
</evidence>
<dbReference type="PANTHER" id="PTHR12691:SF10">
    <property type="entry name" value="MEDIATOR OF RNA POLYMERASE II TRANSCRIPTION SUBUNIT 23"/>
    <property type="match status" value="1"/>
</dbReference>
<feature type="compositionally biased region" description="Polar residues" evidence="6">
    <location>
        <begin position="606"/>
        <end position="621"/>
    </location>
</feature>
<evidence type="ECO:0000256" key="6">
    <source>
        <dbReference type="SAM" id="MobiDB-lite"/>
    </source>
</evidence>
<reference evidence="7 8" key="1">
    <citation type="journal article" date="2021" name="Nat. Plants">
        <title>The Taxus genome provides insights into paclitaxel biosynthesis.</title>
        <authorList>
            <person name="Xiong X."/>
            <person name="Gou J."/>
            <person name="Liao Q."/>
            <person name="Li Y."/>
            <person name="Zhou Q."/>
            <person name="Bi G."/>
            <person name="Li C."/>
            <person name="Du R."/>
            <person name="Wang X."/>
            <person name="Sun T."/>
            <person name="Guo L."/>
            <person name="Liang H."/>
            <person name="Lu P."/>
            <person name="Wu Y."/>
            <person name="Zhang Z."/>
            <person name="Ro D.K."/>
            <person name="Shang Y."/>
            <person name="Huang S."/>
            <person name="Yan J."/>
        </authorList>
    </citation>
    <scope>NUCLEOTIDE SEQUENCE [LARGE SCALE GENOMIC DNA]</scope>
    <source>
        <strain evidence="7">Ta-2019</strain>
    </source>
</reference>
<dbReference type="AlphaFoldDB" id="A0AA38G1H2"/>
<comment type="subcellular location">
    <subcellularLocation>
        <location evidence="1">Nucleus</location>
    </subcellularLocation>
</comment>
<dbReference type="GO" id="GO:0005667">
    <property type="term" value="C:transcription regulator complex"/>
    <property type="evidence" value="ECO:0007669"/>
    <property type="project" value="TreeGrafter"/>
</dbReference>
<evidence type="ECO:0000256" key="3">
    <source>
        <dbReference type="ARBA" id="ARBA00023015"/>
    </source>
</evidence>
<keyword evidence="5" id="KW-0539">Nucleus</keyword>
<evidence type="ECO:0008006" key="9">
    <source>
        <dbReference type="Google" id="ProtNLM"/>
    </source>
</evidence>